<organism evidence="3 4">
    <name type="scientific">Pseudomonas mandelii</name>
    <dbReference type="NCBI Taxonomy" id="75612"/>
    <lineage>
        <taxon>Bacteria</taxon>
        <taxon>Pseudomonadati</taxon>
        <taxon>Pseudomonadota</taxon>
        <taxon>Gammaproteobacteria</taxon>
        <taxon>Pseudomonadales</taxon>
        <taxon>Pseudomonadaceae</taxon>
        <taxon>Pseudomonas</taxon>
    </lineage>
</organism>
<proteinExistence type="predicted"/>
<dbReference type="PANTHER" id="PTHR30383">
    <property type="entry name" value="THIOESTERASE 1/PROTEASE 1/LYSOPHOSPHOLIPASE L1"/>
    <property type="match status" value="1"/>
</dbReference>
<dbReference type="SUPFAM" id="SSF52266">
    <property type="entry name" value="SGNH hydrolase"/>
    <property type="match status" value="1"/>
</dbReference>
<name>A0AB36CRQ3_9PSED</name>
<comment type="caution">
    <text evidence="3">The sequence shown here is derived from an EMBL/GenBank/DDBJ whole genome shotgun (WGS) entry which is preliminary data.</text>
</comment>
<evidence type="ECO:0000313" key="4">
    <source>
        <dbReference type="Proteomes" id="UP000548707"/>
    </source>
</evidence>
<dbReference type="Gene3D" id="3.40.50.1110">
    <property type="entry name" value="SGNH hydrolase"/>
    <property type="match status" value="1"/>
</dbReference>
<feature type="chain" id="PRO_5044314165" description="SGNH hydrolase-type esterase domain-containing protein" evidence="1">
    <location>
        <begin position="19"/>
        <end position="456"/>
    </location>
</feature>
<protein>
    <recommendedName>
        <fullName evidence="2">SGNH hydrolase-type esterase domain-containing protein</fullName>
    </recommendedName>
</protein>
<accession>A0AB36CRQ3</accession>
<evidence type="ECO:0000259" key="2">
    <source>
        <dbReference type="Pfam" id="PF13472"/>
    </source>
</evidence>
<gene>
    <name evidence="3" type="ORF">HBO26_03615</name>
</gene>
<dbReference type="RefSeq" id="WP_222935830.1">
    <property type="nucleotide sequence ID" value="NZ_JAAQXV010000001.1"/>
</dbReference>
<sequence length="456" mass="49388">MRYPLALLLCLVTSFSVAAPPARDLNPAFVDLHFGTLSGVGWYPTEPGAVIEAPANAPAPAGSFTIPVSNTSGFSRGQLACYEAEDKTFYPVVVKAVTDGVSLQIDRPLPSPIAAGGKVYNFYNNDAHANKYGFACVADDALRQLSTRPMLRRAAQFKVSSGWEPINGAQVNSVATVDYGGVGGQVEDGLAMAVRTQTAGGGVASKPEVMLYENMVTNVVINPGTQAGKQSAVLDISVVELRKTGEVIEAAKVRVNRDDTIISQDIPYTIVAGSQVRIKMTVPTSGDAVFYPGSITHYHALSAPEDYNHGKHVLFGDSWFVSGGDLHYRLIQRLNKAEVISKGIVGNRSDQLVARFFKDVAKEKPDYVWIMVGTNDYYADMPSQLFQEQMAYLLNYIQSIGAKPIFFSPTVGAMVPDNNVNQLQKSRSYAINTLYVPAVMLLRSPLLPQAMAHQQQ</sequence>
<keyword evidence="1" id="KW-0732">Signal</keyword>
<feature type="domain" description="SGNH hydrolase-type esterase" evidence="2">
    <location>
        <begin position="327"/>
        <end position="418"/>
    </location>
</feature>
<dbReference type="InterPro" id="IPR051532">
    <property type="entry name" value="Ester_Hydrolysis_Enzymes"/>
</dbReference>
<feature type="signal peptide" evidence="1">
    <location>
        <begin position="1"/>
        <end position="18"/>
    </location>
</feature>
<dbReference type="GO" id="GO:0004622">
    <property type="term" value="F:phosphatidylcholine lysophospholipase activity"/>
    <property type="evidence" value="ECO:0007669"/>
    <property type="project" value="TreeGrafter"/>
</dbReference>
<evidence type="ECO:0000256" key="1">
    <source>
        <dbReference type="SAM" id="SignalP"/>
    </source>
</evidence>
<dbReference type="PANTHER" id="PTHR30383:SF5">
    <property type="entry name" value="SGNH HYDROLASE-TYPE ESTERASE DOMAIN-CONTAINING PROTEIN"/>
    <property type="match status" value="1"/>
</dbReference>
<dbReference type="EMBL" id="JAAQXV010000001">
    <property type="protein sequence ID" value="NMZ78395.1"/>
    <property type="molecule type" value="Genomic_DNA"/>
</dbReference>
<dbReference type="Pfam" id="PF13472">
    <property type="entry name" value="Lipase_GDSL_2"/>
    <property type="match status" value="1"/>
</dbReference>
<reference evidence="3 4" key="1">
    <citation type="journal article" date="2020" name="Front. Microbiol.">
        <title>Genetic Organization of the aprX-lipA2 Operon Affects the Proteolytic Potential of Pseudomonas Species in Milk.</title>
        <authorList>
            <person name="Maier C."/>
            <person name="Huptas C."/>
            <person name="von Neubeck M."/>
            <person name="Scherer S."/>
            <person name="Wenning M."/>
            <person name="Lucking G."/>
        </authorList>
    </citation>
    <scope>NUCLEOTIDE SEQUENCE [LARGE SCALE GENOMIC DNA]</scope>
    <source>
        <strain evidence="3 4">WS 5114</strain>
    </source>
</reference>
<evidence type="ECO:0000313" key="3">
    <source>
        <dbReference type="EMBL" id="NMZ78395.1"/>
    </source>
</evidence>
<dbReference type="InterPro" id="IPR013830">
    <property type="entry name" value="SGNH_hydro"/>
</dbReference>
<dbReference type="AlphaFoldDB" id="A0AB36CRQ3"/>
<dbReference type="Proteomes" id="UP000548707">
    <property type="component" value="Unassembled WGS sequence"/>
</dbReference>
<dbReference type="InterPro" id="IPR036514">
    <property type="entry name" value="SGNH_hydro_sf"/>
</dbReference>